<dbReference type="RefSeq" id="WP_161859247.1">
    <property type="nucleotide sequence ID" value="NZ_CP047491.1"/>
</dbReference>
<evidence type="ECO:0000313" key="5">
    <source>
        <dbReference type="Proteomes" id="UP000464675"/>
    </source>
</evidence>
<dbReference type="InterPro" id="IPR036866">
    <property type="entry name" value="RibonucZ/Hydroxyglut_hydro"/>
</dbReference>
<evidence type="ECO:0000256" key="1">
    <source>
        <dbReference type="ARBA" id="ARBA00022723"/>
    </source>
</evidence>
<evidence type="ECO:0000259" key="2">
    <source>
        <dbReference type="PROSITE" id="PS50206"/>
    </source>
</evidence>
<dbReference type="EMBL" id="CP047491">
    <property type="protein sequence ID" value="QHQ39935.1"/>
    <property type="molecule type" value="Genomic_DNA"/>
</dbReference>
<dbReference type="SMART" id="SM00849">
    <property type="entry name" value="Lactamase_B"/>
    <property type="match status" value="1"/>
</dbReference>
<dbReference type="SUPFAM" id="SSF52821">
    <property type="entry name" value="Rhodanese/Cell cycle control phosphatase"/>
    <property type="match status" value="2"/>
</dbReference>
<keyword evidence="3" id="KW-0378">Hydrolase</keyword>
<dbReference type="GO" id="GO:0006749">
    <property type="term" value="P:glutathione metabolic process"/>
    <property type="evidence" value="ECO:0007669"/>
    <property type="project" value="InterPro"/>
</dbReference>
<dbReference type="InterPro" id="IPR051682">
    <property type="entry name" value="Mito_Persulfide_Diox"/>
</dbReference>
<dbReference type="InterPro" id="IPR001279">
    <property type="entry name" value="Metallo-B-lactamas"/>
</dbReference>
<dbReference type="AlphaFoldDB" id="A0A6P1TE46"/>
<sequence>MFVERIKTEGLAQLSYLIGDGSEAAVIDPRRDCEIYARKARERGCRITHIFETHRNEDLISGAPILAAMTGAAVHHGPHAAGEVAYADIVGEGDSFSFGNLRLKVLETPGHTDDSLSFAIYDDNYGDEAVGVFSGDALFVGDVGRTDFYPERAEEVAGKLFDSLQKIIALGDQANLYPAHGAGSVCGDKMADRDFSTLGYERRNNPMLQIDQREKFVQAKLDEHHNQPPYFRVMERLNLEGASPVSPSMVPPALDVPEFEAVADKAVLVDVRGIAAFLGAHIPGSLALPVDMIAAFAGWYLQEDDALVLIADGVTQAEAAARNLARIGYDDIHGYLNTAMPGWAAAGKAFLSVPVIDAGEVRERVSEQPEGWTLLDVRDRGEVSDGIVAGAETIYVGKLQEKLDGLAKDRHYTVMCASGARATIAASVLLRAGFANVGVFLGSMGAWCAAGGEVVKPS</sequence>
<dbReference type="Gene3D" id="3.60.15.10">
    <property type="entry name" value="Ribonuclease Z/Hydroxyacylglutathione hydrolase-like"/>
    <property type="match status" value="1"/>
</dbReference>
<dbReference type="Gene3D" id="3.40.250.10">
    <property type="entry name" value="Rhodanese-like domain"/>
    <property type="match status" value="2"/>
</dbReference>
<dbReference type="InterPro" id="IPR044528">
    <property type="entry name" value="POD-like_MBL-fold"/>
</dbReference>
<dbReference type="InterPro" id="IPR001763">
    <property type="entry name" value="Rhodanese-like_dom"/>
</dbReference>
<dbReference type="EC" id="3.1.2.6" evidence="3"/>
<accession>A0A6P1TE46</accession>
<protein>
    <submittedName>
        <fullName evidence="3">Hydroxyacylglutathione hydrolase</fullName>
        <ecNumber evidence="3">3.1.2.6</ecNumber>
    </submittedName>
    <submittedName>
        <fullName evidence="4">MBL fold metallo-hydrolase</fullName>
    </submittedName>
</protein>
<dbReference type="OrthoDB" id="9784009at2"/>
<dbReference type="EMBL" id="JACHHR010000003">
    <property type="protein sequence ID" value="MBB5212285.1"/>
    <property type="molecule type" value="Genomic_DNA"/>
</dbReference>
<dbReference type="SMART" id="SM00450">
    <property type="entry name" value="RHOD"/>
    <property type="match status" value="2"/>
</dbReference>
<dbReference type="GO" id="GO:0050313">
    <property type="term" value="F:sulfur dioxygenase activity"/>
    <property type="evidence" value="ECO:0007669"/>
    <property type="project" value="InterPro"/>
</dbReference>
<keyword evidence="1" id="KW-0479">Metal-binding</keyword>
<dbReference type="Pfam" id="PF00753">
    <property type="entry name" value="Lactamase_B"/>
    <property type="match status" value="1"/>
</dbReference>
<proteinExistence type="predicted"/>
<dbReference type="CDD" id="cd00158">
    <property type="entry name" value="RHOD"/>
    <property type="match status" value="2"/>
</dbReference>
<feature type="domain" description="Rhodanese" evidence="2">
    <location>
        <begin position="368"/>
        <end position="456"/>
    </location>
</feature>
<organism evidence="3 6">
    <name type="scientific">Microbulbifer hydrolyticus</name>
    <dbReference type="NCBI Taxonomy" id="48074"/>
    <lineage>
        <taxon>Bacteria</taxon>
        <taxon>Pseudomonadati</taxon>
        <taxon>Pseudomonadota</taxon>
        <taxon>Gammaproteobacteria</taxon>
        <taxon>Cellvibrionales</taxon>
        <taxon>Microbulbiferaceae</taxon>
        <taxon>Microbulbifer</taxon>
    </lineage>
</organism>
<dbReference type="SUPFAM" id="SSF56281">
    <property type="entry name" value="Metallo-hydrolase/oxidoreductase"/>
    <property type="match status" value="1"/>
</dbReference>
<dbReference type="GO" id="GO:0046872">
    <property type="term" value="F:metal ion binding"/>
    <property type="evidence" value="ECO:0007669"/>
    <property type="project" value="UniProtKB-KW"/>
</dbReference>
<dbReference type="PANTHER" id="PTHR43084:SF1">
    <property type="entry name" value="PERSULFIDE DIOXYGENASE ETHE1, MITOCHONDRIAL"/>
    <property type="match status" value="1"/>
</dbReference>
<dbReference type="CDD" id="cd07724">
    <property type="entry name" value="POD-like_MBL-fold"/>
    <property type="match status" value="1"/>
</dbReference>
<name>A0A6P1TE46_9GAMM</name>
<reference evidence="3 6" key="2">
    <citation type="submission" date="2020-08" db="EMBL/GenBank/DDBJ databases">
        <title>Genomic Encyclopedia of Type Strains, Phase IV (KMG-IV): sequencing the most valuable type-strain genomes for metagenomic binning, comparative biology and taxonomic classification.</title>
        <authorList>
            <person name="Goeker M."/>
        </authorList>
    </citation>
    <scope>NUCLEOTIDE SEQUENCE [LARGE SCALE GENOMIC DNA]</scope>
    <source>
        <strain evidence="3 6">DSM 11525</strain>
    </source>
</reference>
<feature type="domain" description="Rhodanese" evidence="2">
    <location>
        <begin position="262"/>
        <end position="352"/>
    </location>
</feature>
<dbReference type="GO" id="GO:0070813">
    <property type="term" value="P:hydrogen sulfide metabolic process"/>
    <property type="evidence" value="ECO:0007669"/>
    <property type="project" value="TreeGrafter"/>
</dbReference>
<keyword evidence="5" id="KW-1185">Reference proteome</keyword>
<gene>
    <name evidence="4" type="ORF">GTQ55_13705</name>
    <name evidence="3" type="ORF">HNQ53_002510</name>
</gene>
<dbReference type="InterPro" id="IPR036873">
    <property type="entry name" value="Rhodanese-like_dom_sf"/>
</dbReference>
<evidence type="ECO:0000313" key="3">
    <source>
        <dbReference type="EMBL" id="MBB5212285.1"/>
    </source>
</evidence>
<dbReference type="Proteomes" id="UP000464675">
    <property type="component" value="Chromosome"/>
</dbReference>
<dbReference type="GO" id="GO:0004416">
    <property type="term" value="F:hydroxyacylglutathione hydrolase activity"/>
    <property type="evidence" value="ECO:0007669"/>
    <property type="project" value="UniProtKB-EC"/>
</dbReference>
<dbReference type="Proteomes" id="UP000563601">
    <property type="component" value="Unassembled WGS sequence"/>
</dbReference>
<evidence type="ECO:0000313" key="4">
    <source>
        <dbReference type="EMBL" id="QHQ39935.1"/>
    </source>
</evidence>
<dbReference type="PANTHER" id="PTHR43084">
    <property type="entry name" value="PERSULFIDE DIOXYGENASE ETHE1"/>
    <property type="match status" value="1"/>
</dbReference>
<evidence type="ECO:0000313" key="6">
    <source>
        <dbReference type="Proteomes" id="UP000563601"/>
    </source>
</evidence>
<reference evidence="4 5" key="1">
    <citation type="submission" date="2020-01" db="EMBL/GenBank/DDBJ databases">
        <title>The possibility of degradation of plastic by Microbulbifer hydrolyticus IRE-31.</title>
        <authorList>
            <person name="Liu L."/>
        </authorList>
    </citation>
    <scope>NUCLEOTIDE SEQUENCE [LARGE SCALE GENOMIC DNA]</scope>
    <source>
        <strain evidence="4 5">IRE-31</strain>
    </source>
</reference>
<dbReference type="Pfam" id="PF00581">
    <property type="entry name" value="Rhodanese"/>
    <property type="match status" value="2"/>
</dbReference>
<dbReference type="PROSITE" id="PS50206">
    <property type="entry name" value="RHODANESE_3"/>
    <property type="match status" value="2"/>
</dbReference>